<proteinExistence type="predicted"/>
<sequence>MPPKRKRVKVPKSCHHPSQSSIDVPSRLKEEIKGLQDNRCWLCDCKAHKTLRPLQICHIYPQAISQRFSFEEAHKLGRIQLHNIHDRGNLLALCSICHWAFDCNHWTFIPEDTEHWRQRIELRPQIIQEYNSQRNIVYRRLLLVPDPYSEAFRDTYYKSAFTDKPTKVWPGEPGVVIMRPVPAYPQTPTAELRKTLGEFAALKELWLEYKGLCPEEKCPICQNSNEDDDENEGHGKEDDEEDDEEDGEEDDGEDDEEDDEEDDGDDSEDDNNKDEDGDNDLSSSGKTGKRSFKSQLDSAGQQPILQDFDTKKPIQANKRRKKPRNPDRDWMTSAPYDKSIPYSHRYGYTWAGSTSNELMQLWQAYRKPVEN</sequence>
<feature type="compositionally biased region" description="Basic residues" evidence="1">
    <location>
        <begin position="1"/>
        <end position="15"/>
    </location>
</feature>
<reference evidence="3" key="1">
    <citation type="submission" date="2023-03" db="EMBL/GenBank/DDBJ databases">
        <title>Complete genome of Cladonia borealis.</title>
        <authorList>
            <person name="Park H."/>
        </authorList>
    </citation>
    <scope>NUCLEOTIDE SEQUENCE</scope>
    <source>
        <strain evidence="3">ANT050790</strain>
    </source>
</reference>
<evidence type="ECO:0000259" key="2">
    <source>
        <dbReference type="Pfam" id="PF13391"/>
    </source>
</evidence>
<evidence type="ECO:0000256" key="1">
    <source>
        <dbReference type="SAM" id="MobiDB-lite"/>
    </source>
</evidence>
<feature type="compositionally biased region" description="Acidic residues" evidence="1">
    <location>
        <begin position="238"/>
        <end position="279"/>
    </location>
</feature>
<feature type="domain" description="HNH nuclease" evidence="2">
    <location>
        <begin position="40"/>
        <end position="108"/>
    </location>
</feature>
<feature type="region of interest" description="Disordered" evidence="1">
    <location>
        <begin position="1"/>
        <end position="22"/>
    </location>
</feature>
<gene>
    <name evidence="3" type="ORF">JMJ35_006431</name>
</gene>
<feature type="region of interest" description="Disordered" evidence="1">
    <location>
        <begin position="223"/>
        <end position="341"/>
    </location>
</feature>
<dbReference type="InterPro" id="IPR003615">
    <property type="entry name" value="HNH_nuc"/>
</dbReference>
<feature type="compositionally biased region" description="Polar residues" evidence="1">
    <location>
        <begin position="293"/>
        <end position="304"/>
    </location>
</feature>
<accession>A0AA39QYZ9</accession>
<dbReference type="SUPFAM" id="SSF48371">
    <property type="entry name" value="ARM repeat"/>
    <property type="match status" value="1"/>
</dbReference>
<keyword evidence="4" id="KW-1185">Reference proteome</keyword>
<organism evidence="3 4">
    <name type="scientific">Cladonia borealis</name>
    <dbReference type="NCBI Taxonomy" id="184061"/>
    <lineage>
        <taxon>Eukaryota</taxon>
        <taxon>Fungi</taxon>
        <taxon>Dikarya</taxon>
        <taxon>Ascomycota</taxon>
        <taxon>Pezizomycotina</taxon>
        <taxon>Lecanoromycetes</taxon>
        <taxon>OSLEUM clade</taxon>
        <taxon>Lecanoromycetidae</taxon>
        <taxon>Lecanorales</taxon>
        <taxon>Lecanorineae</taxon>
        <taxon>Cladoniaceae</taxon>
        <taxon>Cladonia</taxon>
    </lineage>
</organism>
<dbReference type="AlphaFoldDB" id="A0AA39QYZ9"/>
<dbReference type="Pfam" id="PF13391">
    <property type="entry name" value="HNH_2"/>
    <property type="match status" value="1"/>
</dbReference>
<evidence type="ECO:0000313" key="3">
    <source>
        <dbReference type="EMBL" id="KAK0510879.1"/>
    </source>
</evidence>
<dbReference type="InterPro" id="IPR016024">
    <property type="entry name" value="ARM-type_fold"/>
</dbReference>
<name>A0AA39QYZ9_9LECA</name>
<evidence type="ECO:0000313" key="4">
    <source>
        <dbReference type="Proteomes" id="UP001166286"/>
    </source>
</evidence>
<dbReference type="EMBL" id="JAFEKC020000014">
    <property type="protein sequence ID" value="KAK0510879.1"/>
    <property type="molecule type" value="Genomic_DNA"/>
</dbReference>
<comment type="caution">
    <text evidence="3">The sequence shown here is derived from an EMBL/GenBank/DDBJ whole genome shotgun (WGS) entry which is preliminary data.</text>
</comment>
<dbReference type="Proteomes" id="UP001166286">
    <property type="component" value="Unassembled WGS sequence"/>
</dbReference>
<protein>
    <recommendedName>
        <fullName evidence="2">HNH nuclease domain-containing protein</fullName>
    </recommendedName>
</protein>